<dbReference type="GO" id="GO:0009401">
    <property type="term" value="P:phosphoenolpyruvate-dependent sugar phosphotransferase system"/>
    <property type="evidence" value="ECO:0007669"/>
    <property type="project" value="InterPro"/>
</dbReference>
<evidence type="ECO:0000256" key="6">
    <source>
        <dbReference type="ARBA" id="ARBA00022989"/>
    </source>
</evidence>
<evidence type="ECO:0000313" key="12">
    <source>
        <dbReference type="Proteomes" id="UP000245423"/>
    </source>
</evidence>
<feature type="transmembrane region" description="Helical" evidence="9">
    <location>
        <begin position="389"/>
        <end position="409"/>
    </location>
</feature>
<dbReference type="InterPro" id="IPR004501">
    <property type="entry name" value="PTS_EIIC_3"/>
</dbReference>
<reference evidence="11 12" key="1">
    <citation type="submission" date="2016-11" db="EMBL/GenBank/DDBJ databases">
        <authorList>
            <person name="Manzoor S."/>
        </authorList>
    </citation>
    <scope>NUCLEOTIDE SEQUENCE [LARGE SCALE GENOMIC DNA]</scope>
    <source>
        <strain evidence="11">Clostridium ultunense strain Esp</strain>
    </source>
</reference>
<dbReference type="PROSITE" id="PS51105">
    <property type="entry name" value="PTS_EIIC_TYPE_3"/>
    <property type="match status" value="1"/>
</dbReference>
<dbReference type="PANTHER" id="PTHR33989:SF4">
    <property type="entry name" value="PTS SYSTEM N,N'-DIACETYLCHITOBIOSE-SPECIFIC EIIC COMPONENT"/>
    <property type="match status" value="1"/>
</dbReference>
<feature type="domain" description="PTS EIIC type-3" evidence="10">
    <location>
        <begin position="8"/>
        <end position="409"/>
    </location>
</feature>
<evidence type="ECO:0000313" key="11">
    <source>
        <dbReference type="EMBL" id="SHD78644.1"/>
    </source>
</evidence>
<dbReference type="InterPro" id="IPR003352">
    <property type="entry name" value="PTS_EIIC"/>
</dbReference>
<feature type="transmembrane region" description="Helical" evidence="9">
    <location>
        <begin position="212"/>
        <end position="237"/>
    </location>
</feature>
<keyword evidence="2 8" id="KW-0813">Transport</keyword>
<dbReference type="Pfam" id="PF02378">
    <property type="entry name" value="PTS_EIIC"/>
    <property type="match status" value="1"/>
</dbReference>
<keyword evidence="6 9" id="KW-1133">Transmembrane helix</keyword>
<evidence type="ECO:0000256" key="4">
    <source>
        <dbReference type="ARBA" id="ARBA00022597"/>
    </source>
</evidence>
<dbReference type="PIRSF" id="PIRSF006351">
    <property type="entry name" value="PTS_EIIC-Cellobiose"/>
    <property type="match status" value="1"/>
</dbReference>
<organism evidence="11 12">
    <name type="scientific">[Clostridium] ultunense Esp</name>
    <dbReference type="NCBI Taxonomy" id="1288971"/>
    <lineage>
        <taxon>Bacteria</taxon>
        <taxon>Bacillati</taxon>
        <taxon>Bacillota</taxon>
        <taxon>Tissierellia</taxon>
        <taxon>Tissierellales</taxon>
        <taxon>Tepidimicrobiaceae</taxon>
        <taxon>Schnuerera</taxon>
    </lineage>
</organism>
<feature type="transmembrane region" description="Helical" evidence="9">
    <location>
        <begin position="170"/>
        <end position="192"/>
    </location>
</feature>
<dbReference type="GO" id="GO:0008982">
    <property type="term" value="F:protein-N(PI)-phosphohistidine-sugar phosphotransferase activity"/>
    <property type="evidence" value="ECO:0007669"/>
    <property type="project" value="UniProtKB-UniRule"/>
</dbReference>
<comment type="function">
    <text evidence="8">The phosphoenolpyruvate-dependent sugar phosphotransferase system (PTS), a major carbohydrate active -transport system, catalyzes the phosphorylation of incoming sugar substrates concomitant with their translocation across the cell membrane.</text>
</comment>
<keyword evidence="4 8" id="KW-0762">Sugar transport</keyword>
<dbReference type="AlphaFoldDB" id="M1ZH92"/>
<keyword evidence="7 8" id="KW-0472">Membrane</keyword>
<evidence type="ECO:0000256" key="5">
    <source>
        <dbReference type="ARBA" id="ARBA00022692"/>
    </source>
</evidence>
<evidence type="ECO:0000256" key="7">
    <source>
        <dbReference type="ARBA" id="ARBA00023136"/>
    </source>
</evidence>
<accession>M1ZH92</accession>
<dbReference type="Proteomes" id="UP000245423">
    <property type="component" value="Chromosome 1"/>
</dbReference>
<feature type="transmembrane region" description="Helical" evidence="9">
    <location>
        <begin position="280"/>
        <end position="300"/>
    </location>
</feature>
<feature type="transmembrane region" description="Helical" evidence="9">
    <location>
        <begin position="128"/>
        <end position="149"/>
    </location>
</feature>
<dbReference type="OrthoDB" id="1641940at2"/>
<evidence type="ECO:0000256" key="9">
    <source>
        <dbReference type="SAM" id="Phobius"/>
    </source>
</evidence>
<dbReference type="GO" id="GO:1902815">
    <property type="term" value="P:N,N'-diacetylchitobiose import"/>
    <property type="evidence" value="ECO:0007669"/>
    <property type="project" value="TreeGrafter"/>
</dbReference>
<keyword evidence="12" id="KW-1185">Reference proteome</keyword>
<evidence type="ECO:0000256" key="3">
    <source>
        <dbReference type="ARBA" id="ARBA00022475"/>
    </source>
</evidence>
<comment type="subcellular location">
    <subcellularLocation>
        <location evidence="1">Cell membrane</location>
        <topology evidence="1">Multi-pass membrane protein</topology>
    </subcellularLocation>
</comment>
<sequence length="425" mass="45806">MNNFLDFMEKRFVPVAARIGGQRHLVAIRDGFVAIMPLILAGSTAVLLKNTIFQWIAPLGILIPICDQVWWGTLAIMTLLVVFSTAYSLAKSYNVNSLAAGLIAVGSYFATLPQAHGDAGWGYIHWGYLQATGLFTGLIVALIATEIFVKLIKRDLTIKMPEEVPPAVGRAFAAVIPGMITIFTFGIVFLIIDKLGGVSLYDVIYEGIQKPLQGFSQGVGSAMVMAMLINLFWFFGLHGANILDPIMNALYLPALTDNAAAIEAGLAAPNVITRVFFDTYVHLGGSGATIGLIIAIFIAAKKRKEYREVAKLSTPSGIFQINEPMMFGLPIVLNPILFIPFIITPGILTLIGYIGTATGFAPPTYVAIPWTTPPVVGAFLATGATSASWRAAVLAAINLVISVLIYLPFIKLADRQSRKTKITNQ</sequence>
<feature type="transmembrane region" description="Helical" evidence="9">
    <location>
        <begin position="32"/>
        <end position="57"/>
    </location>
</feature>
<dbReference type="HOGENOM" id="CLU_029688_1_2_9"/>
<dbReference type="EMBL" id="LT669839">
    <property type="protein sequence ID" value="SHD78644.1"/>
    <property type="molecule type" value="Genomic_DNA"/>
</dbReference>
<evidence type="ECO:0000259" key="10">
    <source>
        <dbReference type="PROSITE" id="PS51105"/>
    </source>
</evidence>
<feature type="transmembrane region" description="Helical" evidence="9">
    <location>
        <begin position="69"/>
        <end position="90"/>
    </location>
</feature>
<gene>
    <name evidence="11" type="ORF">CUESP1_3320</name>
</gene>
<dbReference type="PANTHER" id="PTHR33989">
    <property type="match status" value="1"/>
</dbReference>
<evidence type="ECO:0000256" key="1">
    <source>
        <dbReference type="ARBA" id="ARBA00004651"/>
    </source>
</evidence>
<feature type="transmembrane region" description="Helical" evidence="9">
    <location>
        <begin position="331"/>
        <end position="354"/>
    </location>
</feature>
<dbReference type="RefSeq" id="WP_005588583.1">
    <property type="nucleotide sequence ID" value="NZ_LT669839.1"/>
</dbReference>
<proteinExistence type="predicted"/>
<dbReference type="GO" id="GO:0005886">
    <property type="term" value="C:plasma membrane"/>
    <property type="evidence" value="ECO:0007669"/>
    <property type="project" value="UniProtKB-SubCell"/>
</dbReference>
<protein>
    <recommendedName>
        <fullName evidence="8">Permease IIC component</fullName>
    </recommendedName>
</protein>
<keyword evidence="11" id="KW-0808">Transferase</keyword>
<dbReference type="InterPro" id="IPR051088">
    <property type="entry name" value="PTS_Sugar-EIIC/EIIB"/>
</dbReference>
<evidence type="ECO:0000256" key="2">
    <source>
        <dbReference type="ARBA" id="ARBA00022448"/>
    </source>
</evidence>
<evidence type="ECO:0000256" key="8">
    <source>
        <dbReference type="PIRNR" id="PIRNR006351"/>
    </source>
</evidence>
<dbReference type="InterPro" id="IPR004796">
    <property type="entry name" value="PTS_IIC_cello"/>
</dbReference>
<keyword evidence="3 8" id="KW-1003">Cell membrane</keyword>
<feature type="transmembrane region" description="Helical" evidence="9">
    <location>
        <begin position="97"/>
        <end position="116"/>
    </location>
</feature>
<name>M1ZH92_9FIRM</name>
<keyword evidence="5 9" id="KW-0812">Transmembrane</keyword>
<dbReference type="NCBIfam" id="TIGR00410">
    <property type="entry name" value="lacE"/>
    <property type="match status" value="1"/>
</dbReference>